<sequence>MAACLPEATRIVRVMPNTPCMVGESAAAYACGPAATDEDKANVETVFGAVGEVMEVKEKLLDAVTGVSGSGPAFVFNFIEALADGAVRAGLPRHVALRLAAQTVRGAATMVLETGKHPGELKDMVTSPGGTTIAGVHALEERGFRGTVMNAVVAAADRATEMGKKK</sequence>
<dbReference type="EMBL" id="HBGJ01011166">
    <property type="protein sequence ID" value="CAD9248620.1"/>
    <property type="molecule type" value="Transcribed_RNA"/>
</dbReference>
<dbReference type="HAMAP" id="MF_01925">
    <property type="entry name" value="P5C_reductase"/>
    <property type="match status" value="1"/>
</dbReference>
<evidence type="ECO:0000313" key="6">
    <source>
        <dbReference type="EMBL" id="CAD9248620.1"/>
    </source>
</evidence>
<keyword evidence="4" id="KW-0641">Proline biosynthesis</keyword>
<dbReference type="InterPro" id="IPR008927">
    <property type="entry name" value="6-PGluconate_DH-like_C_sf"/>
</dbReference>
<reference evidence="6" key="1">
    <citation type="submission" date="2021-01" db="EMBL/GenBank/DDBJ databases">
        <authorList>
            <person name="Corre E."/>
            <person name="Pelletier E."/>
            <person name="Niang G."/>
            <person name="Scheremetjew M."/>
            <person name="Finn R."/>
            <person name="Kale V."/>
            <person name="Holt S."/>
            <person name="Cochrane G."/>
            <person name="Meng A."/>
            <person name="Brown T."/>
            <person name="Cohen L."/>
        </authorList>
    </citation>
    <scope>NUCLEOTIDE SEQUENCE</scope>
    <source>
        <strain evidence="6">CCMP2877</strain>
    </source>
</reference>
<comment type="catalytic activity">
    <reaction evidence="4">
        <text>L-proline + NADP(+) = (S)-1-pyrroline-5-carboxylate + NADPH + 2 H(+)</text>
        <dbReference type="Rhea" id="RHEA:14109"/>
        <dbReference type="ChEBI" id="CHEBI:15378"/>
        <dbReference type="ChEBI" id="CHEBI:17388"/>
        <dbReference type="ChEBI" id="CHEBI:57783"/>
        <dbReference type="ChEBI" id="CHEBI:58349"/>
        <dbReference type="ChEBI" id="CHEBI:60039"/>
        <dbReference type="EC" id="1.5.1.2"/>
    </reaction>
</comment>
<name>A0A7S1XNS6_9STRA</name>
<evidence type="ECO:0000259" key="5">
    <source>
        <dbReference type="Pfam" id="PF14748"/>
    </source>
</evidence>
<dbReference type="SUPFAM" id="SSF48179">
    <property type="entry name" value="6-phosphogluconate dehydrogenase C-terminal domain-like"/>
    <property type="match status" value="1"/>
</dbReference>
<dbReference type="GO" id="GO:0004735">
    <property type="term" value="F:pyrroline-5-carboxylate reductase activity"/>
    <property type="evidence" value="ECO:0007669"/>
    <property type="project" value="UniProtKB-EC"/>
</dbReference>
<keyword evidence="4" id="KW-0028">Amino-acid biosynthesis</keyword>
<gene>
    <name evidence="6" type="ORF">PPAR1163_LOCUS6980</name>
</gene>
<dbReference type="NCBIfam" id="TIGR00112">
    <property type="entry name" value="proC"/>
    <property type="match status" value="1"/>
</dbReference>
<accession>A0A7S1XNS6</accession>
<dbReference type="PROSITE" id="PS00521">
    <property type="entry name" value="P5CR"/>
    <property type="match status" value="1"/>
</dbReference>
<comment type="pathway">
    <text evidence="4">Amino-acid biosynthesis; L-proline biosynthesis; L-proline from L-glutamate 5-semialdehyde: step 1/1.</text>
</comment>
<dbReference type="GO" id="GO:0055129">
    <property type="term" value="P:L-proline biosynthetic process"/>
    <property type="evidence" value="ECO:0007669"/>
    <property type="project" value="UniProtKB-UniPathway"/>
</dbReference>
<dbReference type="UniPathway" id="UPA00098">
    <property type="reaction ID" value="UER00361"/>
</dbReference>
<evidence type="ECO:0000256" key="2">
    <source>
        <dbReference type="ARBA" id="ARBA00022857"/>
    </source>
</evidence>
<proteinExistence type="inferred from homology"/>
<evidence type="ECO:0000256" key="1">
    <source>
        <dbReference type="ARBA" id="ARBA00005525"/>
    </source>
</evidence>
<evidence type="ECO:0000256" key="4">
    <source>
        <dbReference type="RuleBase" id="RU003903"/>
    </source>
</evidence>
<dbReference type="FunFam" id="1.10.3730.10:FF:000001">
    <property type="entry name" value="Pyrroline-5-carboxylate reductase"/>
    <property type="match status" value="1"/>
</dbReference>
<dbReference type="InterPro" id="IPR036291">
    <property type="entry name" value="NAD(P)-bd_dom_sf"/>
</dbReference>
<protein>
    <recommendedName>
        <fullName evidence="4">Pyrroline-5-carboxylate reductase</fullName>
        <ecNumber evidence="4">1.5.1.2</ecNumber>
    </recommendedName>
</protein>
<dbReference type="InterPro" id="IPR053790">
    <property type="entry name" value="P5CR-like_CS"/>
</dbReference>
<dbReference type="PANTHER" id="PTHR11645">
    <property type="entry name" value="PYRROLINE-5-CARBOXYLATE REDUCTASE"/>
    <property type="match status" value="1"/>
</dbReference>
<dbReference type="AlphaFoldDB" id="A0A7S1XNS6"/>
<keyword evidence="3 4" id="KW-0560">Oxidoreductase</keyword>
<dbReference type="InterPro" id="IPR000304">
    <property type="entry name" value="Pyrroline-COOH_reductase"/>
</dbReference>
<comment type="similarity">
    <text evidence="1 4">Belongs to the pyrroline-5-carboxylate reductase family.</text>
</comment>
<evidence type="ECO:0000256" key="3">
    <source>
        <dbReference type="ARBA" id="ARBA00023002"/>
    </source>
</evidence>
<dbReference type="PANTHER" id="PTHR11645:SF0">
    <property type="entry name" value="PYRROLINE-5-CARBOXYLATE REDUCTASE 3"/>
    <property type="match status" value="1"/>
</dbReference>
<dbReference type="Pfam" id="PF14748">
    <property type="entry name" value="P5CR_dimer"/>
    <property type="match status" value="1"/>
</dbReference>
<dbReference type="SUPFAM" id="SSF51735">
    <property type="entry name" value="NAD(P)-binding Rossmann-fold domains"/>
    <property type="match status" value="1"/>
</dbReference>
<dbReference type="Gene3D" id="1.10.3730.10">
    <property type="entry name" value="ProC C-terminal domain-like"/>
    <property type="match status" value="1"/>
</dbReference>
<dbReference type="Gene3D" id="3.40.50.720">
    <property type="entry name" value="NAD(P)-binding Rossmann-like Domain"/>
    <property type="match status" value="1"/>
</dbReference>
<keyword evidence="2 4" id="KW-0521">NADP</keyword>
<dbReference type="InterPro" id="IPR029036">
    <property type="entry name" value="P5CR_dimer"/>
</dbReference>
<organism evidence="6">
    <name type="scientific">Phaeomonas parva</name>
    <dbReference type="NCBI Taxonomy" id="124430"/>
    <lineage>
        <taxon>Eukaryota</taxon>
        <taxon>Sar</taxon>
        <taxon>Stramenopiles</taxon>
        <taxon>Ochrophyta</taxon>
        <taxon>Pinguiophyceae</taxon>
        <taxon>Pinguiochrysidales</taxon>
        <taxon>Pinguiochrysidaceae</taxon>
        <taxon>Phaeomonas</taxon>
    </lineage>
</organism>
<dbReference type="EC" id="1.5.1.2" evidence="4"/>
<feature type="domain" description="Pyrroline-5-carboxylate reductase dimerisation" evidence="5">
    <location>
        <begin position="58"/>
        <end position="162"/>
    </location>
</feature>